<proteinExistence type="predicted"/>
<organism evidence="2">
    <name type="scientific">Trepomonas sp. PC1</name>
    <dbReference type="NCBI Taxonomy" id="1076344"/>
    <lineage>
        <taxon>Eukaryota</taxon>
        <taxon>Metamonada</taxon>
        <taxon>Diplomonadida</taxon>
        <taxon>Hexamitidae</taxon>
        <taxon>Hexamitinae</taxon>
        <taxon>Trepomonas</taxon>
    </lineage>
</organism>
<dbReference type="InterPro" id="IPR038437">
    <property type="entry name" value="GINS_Psf3_sf"/>
</dbReference>
<dbReference type="EMBL" id="GDID01001303">
    <property type="protein sequence ID" value="JAP95303.1"/>
    <property type="molecule type" value="Transcribed_RNA"/>
</dbReference>
<sequence>MREYFDTEDLMNGFEPVPVQVKCSLPLLGKLDPRQTSSTLPKGAELEIPLWLLESTFAQNIFVMQLPPQLNEKAVNTMLLDPLEYKPQMKVSQNYFDTLVRMANCFSAKHDKTKKECLEAIRFAFQERQRGMQLRPTMCEAEMNVIRTRKELNDLFKTFQVCLLE</sequence>
<dbReference type="GO" id="GO:1902975">
    <property type="term" value="P:mitotic DNA replication initiation"/>
    <property type="evidence" value="ECO:0007669"/>
    <property type="project" value="TreeGrafter"/>
</dbReference>
<feature type="domain" description="DNA replication complex GINS protein PSF3 N-terminal" evidence="1">
    <location>
        <begin position="5"/>
        <end position="53"/>
    </location>
</feature>
<dbReference type="InterPro" id="IPR010492">
    <property type="entry name" value="GINS_Psf3"/>
</dbReference>
<evidence type="ECO:0000313" key="2">
    <source>
        <dbReference type="EMBL" id="JAP95303.1"/>
    </source>
</evidence>
<accession>A0A146KF05</accession>
<gene>
    <name evidence="2" type="ORF">TPC1_11754</name>
</gene>
<reference evidence="2" key="1">
    <citation type="submission" date="2015-07" db="EMBL/GenBank/DDBJ databases">
        <title>Adaptation to a free-living lifestyle via gene acquisitions in the diplomonad Trepomonas sp. PC1.</title>
        <authorList>
            <person name="Xu F."/>
            <person name="Jerlstrom-Hultqvist J."/>
            <person name="Kolisko M."/>
            <person name="Simpson A.G.B."/>
            <person name="Roger A.J."/>
            <person name="Svard S.G."/>
            <person name="Andersson J.O."/>
        </authorList>
    </citation>
    <scope>NUCLEOTIDE SEQUENCE</scope>
    <source>
        <strain evidence="2">PC1</strain>
    </source>
</reference>
<protein>
    <recommendedName>
        <fullName evidence="1">DNA replication complex GINS protein PSF3 N-terminal domain-containing protein</fullName>
    </recommendedName>
</protein>
<dbReference type="InterPro" id="IPR055221">
    <property type="entry name" value="PSF3_N"/>
</dbReference>
<dbReference type="PANTHER" id="PTHR22768:SF0">
    <property type="entry name" value="DNA REPLICATION COMPLEX GINS PROTEIN PSF3"/>
    <property type="match status" value="1"/>
</dbReference>
<dbReference type="CDD" id="cd21693">
    <property type="entry name" value="GINS_B_Psf3"/>
    <property type="match status" value="1"/>
</dbReference>
<evidence type="ECO:0000259" key="1">
    <source>
        <dbReference type="Pfam" id="PF22466"/>
    </source>
</evidence>
<dbReference type="Pfam" id="PF22466">
    <property type="entry name" value="PSF3_N"/>
    <property type="match status" value="1"/>
</dbReference>
<dbReference type="Gene3D" id="1.20.58.2050">
    <property type="match status" value="1"/>
</dbReference>
<dbReference type="AlphaFoldDB" id="A0A146KF05"/>
<name>A0A146KF05_9EUKA</name>
<dbReference type="GO" id="GO:0000811">
    <property type="term" value="C:GINS complex"/>
    <property type="evidence" value="ECO:0007669"/>
    <property type="project" value="TreeGrafter"/>
</dbReference>
<dbReference type="PANTHER" id="PTHR22768">
    <property type="entry name" value="DNA REPLICATION COMPLEX GINS PROTEIN PSF3"/>
    <property type="match status" value="1"/>
</dbReference>
<dbReference type="SUPFAM" id="SSF160059">
    <property type="entry name" value="PriA/YqbF domain"/>
    <property type="match status" value="1"/>
</dbReference>